<dbReference type="GO" id="GO:0006897">
    <property type="term" value="P:endocytosis"/>
    <property type="evidence" value="ECO:0007669"/>
    <property type="project" value="TreeGrafter"/>
</dbReference>
<dbReference type="GO" id="GO:0003924">
    <property type="term" value="F:GTPase activity"/>
    <property type="evidence" value="ECO:0007669"/>
    <property type="project" value="InterPro"/>
</dbReference>
<dbReference type="PRINTS" id="PR00195">
    <property type="entry name" value="DYNAMIN"/>
</dbReference>
<proteinExistence type="evidence at transcript level"/>
<keyword evidence="9" id="KW-0496">Mitochondrion</keyword>
<evidence type="ECO:0000256" key="6">
    <source>
        <dbReference type="ARBA" id="ARBA00022787"/>
    </source>
</evidence>
<dbReference type="InterPro" id="IPR020850">
    <property type="entry name" value="GED_dom"/>
</dbReference>
<dbReference type="Pfam" id="PF01031">
    <property type="entry name" value="Dynamin_M"/>
    <property type="match status" value="1"/>
</dbReference>
<evidence type="ECO:0000256" key="14">
    <source>
        <dbReference type="SAM" id="MobiDB-lite"/>
    </source>
</evidence>
<evidence type="ECO:0000256" key="3">
    <source>
        <dbReference type="ARBA" id="ARBA00011980"/>
    </source>
</evidence>
<accession>A0A172QPL2</accession>
<evidence type="ECO:0000256" key="10">
    <source>
        <dbReference type="ARBA" id="ARBA00023134"/>
    </source>
</evidence>
<dbReference type="GO" id="GO:0005874">
    <property type="term" value="C:microtubule"/>
    <property type="evidence" value="ECO:0007669"/>
    <property type="project" value="TreeGrafter"/>
</dbReference>
<dbReference type="SMR" id="A0A172QPL2"/>
<evidence type="ECO:0000259" key="15">
    <source>
        <dbReference type="PROSITE" id="PS51388"/>
    </source>
</evidence>
<evidence type="ECO:0000256" key="12">
    <source>
        <dbReference type="ARBA" id="ARBA00048040"/>
    </source>
</evidence>
<dbReference type="InterPro" id="IPR019762">
    <property type="entry name" value="Dynamin_GTPase_CS"/>
</dbReference>
<evidence type="ECO:0000256" key="8">
    <source>
        <dbReference type="ARBA" id="ARBA00023121"/>
    </source>
</evidence>
<dbReference type="Pfam" id="PF02212">
    <property type="entry name" value="GED"/>
    <property type="match status" value="1"/>
</dbReference>
<dbReference type="SMART" id="SM00053">
    <property type="entry name" value="DYNc"/>
    <property type="match status" value="1"/>
</dbReference>
<dbReference type="PROSITE" id="PS00410">
    <property type="entry name" value="G_DYNAMIN_1"/>
    <property type="match status" value="1"/>
</dbReference>
<feature type="domain" description="Dynamin-type G" evidence="16">
    <location>
        <begin position="22"/>
        <end position="302"/>
    </location>
</feature>
<dbReference type="PANTHER" id="PTHR11566">
    <property type="entry name" value="DYNAMIN"/>
    <property type="match status" value="1"/>
</dbReference>
<dbReference type="PROSITE" id="PS51388">
    <property type="entry name" value="GED"/>
    <property type="match status" value="1"/>
</dbReference>
<dbReference type="GO" id="GO:0005829">
    <property type="term" value="C:cytosol"/>
    <property type="evidence" value="ECO:0007669"/>
    <property type="project" value="UniProtKB-SubCell"/>
</dbReference>
<feature type="region of interest" description="Disordered" evidence="14">
    <location>
        <begin position="513"/>
        <end position="548"/>
    </location>
</feature>
<dbReference type="GO" id="GO:0005741">
    <property type="term" value="C:mitochondrial outer membrane"/>
    <property type="evidence" value="ECO:0007669"/>
    <property type="project" value="UniProtKB-SubCell"/>
</dbReference>
<dbReference type="FunFam" id="3.40.50.300:FF:000172">
    <property type="entry name" value="Dynamin-1-like protein isoform 1"/>
    <property type="match status" value="1"/>
</dbReference>
<dbReference type="InterPro" id="IPR045063">
    <property type="entry name" value="Dynamin_N"/>
</dbReference>
<dbReference type="SMART" id="SM00302">
    <property type="entry name" value="GED"/>
    <property type="match status" value="1"/>
</dbReference>
<keyword evidence="4" id="KW-0963">Cytoplasm</keyword>
<dbReference type="InterPro" id="IPR030381">
    <property type="entry name" value="G_DYNAMIN_dom"/>
</dbReference>
<dbReference type="EMBL" id="KU245763">
    <property type="protein sequence ID" value="AND99762.1"/>
    <property type="molecule type" value="mRNA"/>
</dbReference>
<evidence type="ECO:0000256" key="2">
    <source>
        <dbReference type="ARBA" id="ARBA00004514"/>
    </source>
</evidence>
<evidence type="ECO:0000313" key="17">
    <source>
        <dbReference type="EMBL" id="AND99762.1"/>
    </source>
</evidence>
<dbReference type="InterPro" id="IPR001401">
    <property type="entry name" value="Dynamin_GTPase"/>
</dbReference>
<organism evidence="17">
    <name type="scientific">Monochamus alternatus</name>
    <name type="common">Japanese pine sawyer beetle</name>
    <dbReference type="NCBI Taxonomy" id="192382"/>
    <lineage>
        <taxon>Eukaryota</taxon>
        <taxon>Metazoa</taxon>
        <taxon>Ecdysozoa</taxon>
        <taxon>Arthropoda</taxon>
        <taxon>Hexapoda</taxon>
        <taxon>Insecta</taxon>
        <taxon>Pterygota</taxon>
        <taxon>Neoptera</taxon>
        <taxon>Endopterygota</taxon>
        <taxon>Coleoptera</taxon>
        <taxon>Polyphaga</taxon>
        <taxon>Cucujiformia</taxon>
        <taxon>Chrysomeloidea</taxon>
        <taxon>Cerambycidae</taxon>
        <taxon>Lamiinae</taxon>
        <taxon>Monochamini</taxon>
        <taxon>Monochamus</taxon>
    </lineage>
</organism>
<evidence type="ECO:0000256" key="13">
    <source>
        <dbReference type="RuleBase" id="RU003932"/>
    </source>
</evidence>
<dbReference type="GO" id="GO:0016559">
    <property type="term" value="P:peroxisome fission"/>
    <property type="evidence" value="ECO:0007669"/>
    <property type="project" value="TreeGrafter"/>
</dbReference>
<dbReference type="GO" id="GO:0000266">
    <property type="term" value="P:mitochondrial fission"/>
    <property type="evidence" value="ECO:0007669"/>
    <property type="project" value="TreeGrafter"/>
</dbReference>
<dbReference type="InterPro" id="IPR003130">
    <property type="entry name" value="GED"/>
</dbReference>
<dbReference type="InterPro" id="IPR027417">
    <property type="entry name" value="P-loop_NTPase"/>
</dbReference>
<comment type="catalytic activity">
    <reaction evidence="12">
        <text>GTP + H2O = GDP + phosphate + H(+)</text>
        <dbReference type="Rhea" id="RHEA:19669"/>
        <dbReference type="ChEBI" id="CHEBI:15377"/>
        <dbReference type="ChEBI" id="CHEBI:15378"/>
        <dbReference type="ChEBI" id="CHEBI:37565"/>
        <dbReference type="ChEBI" id="CHEBI:43474"/>
        <dbReference type="ChEBI" id="CHEBI:58189"/>
        <dbReference type="EC" id="3.6.5.5"/>
    </reaction>
</comment>
<dbReference type="SUPFAM" id="SSF52540">
    <property type="entry name" value="P-loop containing nucleoside triphosphate hydrolases"/>
    <property type="match status" value="1"/>
</dbReference>
<name>A0A172QPL2_MONAT</name>
<feature type="domain" description="GED" evidence="15">
    <location>
        <begin position="618"/>
        <end position="709"/>
    </location>
</feature>
<reference evidence="17" key="1">
    <citation type="submission" date="2015-12" db="EMBL/GenBank/DDBJ databases">
        <authorList>
            <person name="Shamseldin A."/>
            <person name="Moawad H."/>
            <person name="Abd El-Rahim W.M."/>
            <person name="Sadowsky M.J."/>
        </authorList>
    </citation>
    <scope>NUCLEOTIDE SEQUENCE</scope>
</reference>
<sequence length="710" mass="80079">MEALIPVINKLQDVFNTVGSDSIHLPQIIVLGSQSSGKSSVIESLVGKSFLPRGTGIVTRRPLILQLVYCPKDDKEHRNARDGTVEVEEWGVFLHAKDRVYRDFDDIRVEIEEETARMAGSNKGICSEPINLKIYSTRVVNLTLVDLPGITKVPVGDQPPDIEQQIRELVLKYIANPNSIILAVVTANTDMATSESLAIAKDVDPDGRRTLAVVTKLDLMDAGTDAIDILCGRVIPVKLGIIGVVNRSQQDIMNNKSIKESLKDEATFLQSKYPTLAARNGTPYLAKTLNRLLMHHIRDCLPDLKTRVNLMISQYQSLLNSYGEDISDKSKTLLQIITKFASAYCSTIEGTARNIETTELCGGARICYIFHETFGRTLDSIHPLAGLSKMDILTAIRNANGPRPALFVPEVSFELLVKRQIRRLEEPSLRCVELIHEEMQRIIQHCGSEVQQEMLRFPKLYEKIVDVVTQLLRRRLPTTNVMVENLVAIELAYINTKHPDFYKEIAMVPTMIKSGDGSRPSRPKSMYGKYQAEQQELSRSSSNPQLNHDDATTWVSNLTSVQNGRENDIDHVNNLPDSAKTDELRNVLSPQKPVNLLPQVPINSNSYRKLSENEEHDCEIIERLIKSYFYIVRKSIQDTVPKAVMHFLVNFVKDNLQSELVTHLYKADNADQLLDESEHIAQRRKEAADMLKALQRASLIISEIRETHMW</sequence>
<keyword evidence="8" id="KW-0446">Lipid-binding</keyword>
<keyword evidence="7" id="KW-0378">Hydrolase</keyword>
<dbReference type="AlphaFoldDB" id="A0A172QPL2"/>
<dbReference type="PROSITE" id="PS51718">
    <property type="entry name" value="G_DYNAMIN_2"/>
    <property type="match status" value="1"/>
</dbReference>
<protein>
    <recommendedName>
        <fullName evidence="3">dynamin GTPase</fullName>
        <ecNumber evidence="3">3.6.5.5</ecNumber>
    </recommendedName>
</protein>
<dbReference type="InterPro" id="IPR022812">
    <property type="entry name" value="Dynamin"/>
</dbReference>
<evidence type="ECO:0000256" key="7">
    <source>
        <dbReference type="ARBA" id="ARBA00022801"/>
    </source>
</evidence>
<evidence type="ECO:0000256" key="5">
    <source>
        <dbReference type="ARBA" id="ARBA00022741"/>
    </source>
</evidence>
<dbReference type="PANTHER" id="PTHR11566:SF21">
    <property type="entry name" value="DYNAMIN RELATED PROTEIN 1, ISOFORM A"/>
    <property type="match status" value="1"/>
</dbReference>
<evidence type="ECO:0000256" key="4">
    <source>
        <dbReference type="ARBA" id="ARBA00022490"/>
    </source>
</evidence>
<dbReference type="Gene3D" id="1.20.120.1240">
    <property type="entry name" value="Dynamin, middle domain"/>
    <property type="match status" value="1"/>
</dbReference>
<dbReference type="CDD" id="cd08771">
    <property type="entry name" value="DLP_1"/>
    <property type="match status" value="1"/>
</dbReference>
<evidence type="ECO:0000259" key="16">
    <source>
        <dbReference type="PROSITE" id="PS51718"/>
    </source>
</evidence>
<dbReference type="Pfam" id="PF00350">
    <property type="entry name" value="Dynamin_N"/>
    <property type="match status" value="1"/>
</dbReference>
<keyword evidence="11" id="KW-0472">Membrane</keyword>
<feature type="compositionally biased region" description="Polar residues" evidence="14">
    <location>
        <begin position="532"/>
        <end position="546"/>
    </location>
</feature>
<keyword evidence="10 13" id="KW-0342">GTP-binding</keyword>
<keyword evidence="6" id="KW-1000">Mitochondrion outer membrane</keyword>
<dbReference type="FunFam" id="1.20.120.1240:FF:000001">
    <property type="entry name" value="Dynamin 1 like"/>
    <property type="match status" value="1"/>
</dbReference>
<keyword evidence="5 13" id="KW-0547">Nucleotide-binding</keyword>
<evidence type="ECO:0000256" key="9">
    <source>
        <dbReference type="ARBA" id="ARBA00023128"/>
    </source>
</evidence>
<dbReference type="Gene3D" id="3.40.50.300">
    <property type="entry name" value="P-loop containing nucleotide triphosphate hydrolases"/>
    <property type="match status" value="1"/>
</dbReference>
<comment type="subcellular location">
    <subcellularLocation>
        <location evidence="2">Cytoplasm</location>
        <location evidence="2">Cytosol</location>
    </subcellularLocation>
    <subcellularLocation>
        <location evidence="1">Mitochondrion outer membrane</location>
    </subcellularLocation>
</comment>
<dbReference type="InterPro" id="IPR000375">
    <property type="entry name" value="Dynamin_stalk"/>
</dbReference>
<evidence type="ECO:0000256" key="1">
    <source>
        <dbReference type="ARBA" id="ARBA00004294"/>
    </source>
</evidence>
<dbReference type="GO" id="GO:0005525">
    <property type="term" value="F:GTP binding"/>
    <property type="evidence" value="ECO:0007669"/>
    <property type="project" value="UniProtKB-KW"/>
</dbReference>
<evidence type="ECO:0000256" key="11">
    <source>
        <dbReference type="ARBA" id="ARBA00023136"/>
    </source>
</evidence>
<dbReference type="GO" id="GO:0008017">
    <property type="term" value="F:microtubule binding"/>
    <property type="evidence" value="ECO:0007669"/>
    <property type="project" value="TreeGrafter"/>
</dbReference>
<comment type="similarity">
    <text evidence="13">Belongs to the TRAFAC class dynamin-like GTPase superfamily. Dynamin/Fzo/YdjA family.</text>
</comment>
<dbReference type="GO" id="GO:0048312">
    <property type="term" value="P:intracellular distribution of mitochondria"/>
    <property type="evidence" value="ECO:0007669"/>
    <property type="project" value="TreeGrafter"/>
</dbReference>
<dbReference type="GO" id="GO:0008289">
    <property type="term" value="F:lipid binding"/>
    <property type="evidence" value="ECO:0007669"/>
    <property type="project" value="UniProtKB-KW"/>
</dbReference>
<dbReference type="EC" id="3.6.5.5" evidence="3"/>